<name>A0A6P2MX93_9BURK</name>
<gene>
    <name evidence="4" type="ORF">BLA24064_04125</name>
</gene>
<sequence length="280" mass="30776">MDAACSPAAGRARCDTARMATAIFRFHDELNAFLAPAQRGGAFVHAFARDATLKHAIEALGVPHTEIGRLCVNGAPAALDRPLADGDRVDVRPERAQPEPAAGPVPPQPERWRFVADAHLGGLAQLLRLAGFDTCYDNHYRDDALVALAAREGRIVLTRDRELLKRRAVMRGCYLHAQQPDAQLRELFTRLDLAPHMRPFRLCLRCNAPLHALAAADAAPRVPPGVRERHRRFAACDVCRRVFWEGSHWQRMRAVVDAMRAPPRSTGPTAPAPPADPADA</sequence>
<feature type="compositionally biased region" description="Pro residues" evidence="1">
    <location>
        <begin position="270"/>
        <end position="280"/>
    </location>
</feature>
<feature type="domain" description="Ubiquitin Mut7-C" evidence="3">
    <location>
        <begin position="19"/>
        <end position="96"/>
    </location>
</feature>
<reference evidence="4 5" key="1">
    <citation type="submission" date="2019-09" db="EMBL/GenBank/DDBJ databases">
        <authorList>
            <person name="Depoorter E."/>
        </authorList>
    </citation>
    <scope>NUCLEOTIDE SEQUENCE [LARGE SCALE GENOMIC DNA]</scope>
    <source>
        <strain evidence="4">LMG 24064</strain>
    </source>
</reference>
<organism evidence="4 5">
    <name type="scientific">Burkholderia latens</name>
    <dbReference type="NCBI Taxonomy" id="488446"/>
    <lineage>
        <taxon>Bacteria</taxon>
        <taxon>Pseudomonadati</taxon>
        <taxon>Pseudomonadota</taxon>
        <taxon>Betaproteobacteria</taxon>
        <taxon>Burkholderiales</taxon>
        <taxon>Burkholderiaceae</taxon>
        <taxon>Burkholderia</taxon>
        <taxon>Burkholderia cepacia complex</taxon>
    </lineage>
</organism>
<dbReference type="Pfam" id="PF01927">
    <property type="entry name" value="Mut7-C"/>
    <property type="match status" value="1"/>
</dbReference>
<dbReference type="EMBL" id="CABVPL010000033">
    <property type="protein sequence ID" value="VWB87177.1"/>
    <property type="molecule type" value="Genomic_DNA"/>
</dbReference>
<dbReference type="InterPro" id="IPR002782">
    <property type="entry name" value="Mut7-C_RNAse_dom"/>
</dbReference>
<evidence type="ECO:0000313" key="5">
    <source>
        <dbReference type="Proteomes" id="UP000494222"/>
    </source>
</evidence>
<evidence type="ECO:0000256" key="1">
    <source>
        <dbReference type="SAM" id="MobiDB-lite"/>
    </source>
</evidence>
<dbReference type="Pfam" id="PF14451">
    <property type="entry name" value="Ub-Mut7C"/>
    <property type="match status" value="1"/>
</dbReference>
<accession>A0A6P2MX93</accession>
<evidence type="ECO:0000313" key="4">
    <source>
        <dbReference type="EMBL" id="VWB87177.1"/>
    </source>
</evidence>
<evidence type="ECO:0000259" key="2">
    <source>
        <dbReference type="Pfam" id="PF01927"/>
    </source>
</evidence>
<proteinExistence type="predicted"/>
<protein>
    <recommendedName>
        <fullName evidence="6">Twitching motility protein PilT</fullName>
    </recommendedName>
</protein>
<evidence type="ECO:0000259" key="3">
    <source>
        <dbReference type="Pfam" id="PF14451"/>
    </source>
</evidence>
<dbReference type="PANTHER" id="PTHR39081">
    <property type="entry name" value="MUT7-C DOMAIN-CONTAINING PROTEIN"/>
    <property type="match status" value="1"/>
</dbReference>
<feature type="domain" description="Mut7-C RNAse" evidence="2">
    <location>
        <begin position="113"/>
        <end position="255"/>
    </location>
</feature>
<evidence type="ECO:0008006" key="6">
    <source>
        <dbReference type="Google" id="ProtNLM"/>
    </source>
</evidence>
<dbReference type="InterPro" id="IPR027798">
    <property type="entry name" value="Ub_Mut7C"/>
</dbReference>
<feature type="region of interest" description="Disordered" evidence="1">
    <location>
        <begin position="261"/>
        <end position="280"/>
    </location>
</feature>
<dbReference type="AlphaFoldDB" id="A0A6P2MX93"/>
<dbReference type="Proteomes" id="UP000494222">
    <property type="component" value="Unassembled WGS sequence"/>
</dbReference>
<dbReference type="PANTHER" id="PTHR39081:SF1">
    <property type="entry name" value="MUT7-C RNASE DOMAIN-CONTAINING PROTEIN"/>
    <property type="match status" value="1"/>
</dbReference>